<keyword evidence="1" id="KW-0472">Membrane</keyword>
<dbReference type="AlphaFoldDB" id="A0A9P8GR27"/>
<reference evidence="2" key="2">
    <citation type="submission" date="2021-08" db="EMBL/GenBank/DDBJ databases">
        <authorList>
            <person name="Gostincar C."/>
            <person name="Sun X."/>
            <person name="Song Z."/>
            <person name="Gunde-Cimerman N."/>
        </authorList>
    </citation>
    <scope>NUCLEOTIDE SEQUENCE</scope>
    <source>
        <strain evidence="2">EXF-8016</strain>
    </source>
</reference>
<feature type="transmembrane region" description="Helical" evidence="1">
    <location>
        <begin position="12"/>
        <end position="36"/>
    </location>
</feature>
<evidence type="ECO:0000313" key="3">
    <source>
        <dbReference type="Proteomes" id="UP000767238"/>
    </source>
</evidence>
<keyword evidence="1" id="KW-1133">Transmembrane helix</keyword>
<name>A0A9P8GR27_AURME</name>
<evidence type="ECO:0000313" key="2">
    <source>
        <dbReference type="EMBL" id="KAH0238078.1"/>
    </source>
</evidence>
<protein>
    <submittedName>
        <fullName evidence="2">Uncharacterized protein</fullName>
    </submittedName>
</protein>
<organism evidence="2 3">
    <name type="scientific">Aureobasidium melanogenum</name>
    <name type="common">Aureobasidium pullulans var. melanogenum</name>
    <dbReference type="NCBI Taxonomy" id="46634"/>
    <lineage>
        <taxon>Eukaryota</taxon>
        <taxon>Fungi</taxon>
        <taxon>Dikarya</taxon>
        <taxon>Ascomycota</taxon>
        <taxon>Pezizomycotina</taxon>
        <taxon>Dothideomycetes</taxon>
        <taxon>Dothideomycetidae</taxon>
        <taxon>Dothideales</taxon>
        <taxon>Saccotheciaceae</taxon>
        <taxon>Aureobasidium</taxon>
    </lineage>
</organism>
<dbReference type="EMBL" id="JAHFYH010000001">
    <property type="protein sequence ID" value="KAH0238078.1"/>
    <property type="molecule type" value="Genomic_DNA"/>
</dbReference>
<gene>
    <name evidence="2" type="ORF">KCV03_g286</name>
</gene>
<feature type="non-terminal residue" evidence="2">
    <location>
        <position position="89"/>
    </location>
</feature>
<reference evidence="2" key="1">
    <citation type="journal article" date="2021" name="J Fungi (Basel)">
        <title>Virulence traits and population genomics of the black yeast Aureobasidium melanogenum.</title>
        <authorList>
            <person name="Cernosa A."/>
            <person name="Sun X."/>
            <person name="Gostincar C."/>
            <person name="Fang C."/>
            <person name="Gunde-Cimerman N."/>
            <person name="Song Z."/>
        </authorList>
    </citation>
    <scope>NUCLEOTIDE SEQUENCE</scope>
    <source>
        <strain evidence="2">EXF-8016</strain>
    </source>
</reference>
<feature type="transmembrane region" description="Helical" evidence="1">
    <location>
        <begin position="42"/>
        <end position="62"/>
    </location>
</feature>
<proteinExistence type="predicted"/>
<dbReference type="Proteomes" id="UP000767238">
    <property type="component" value="Unassembled WGS sequence"/>
</dbReference>
<comment type="caution">
    <text evidence="2">The sequence shown here is derived from an EMBL/GenBank/DDBJ whole genome shotgun (WGS) entry which is preliminary data.</text>
</comment>
<evidence type="ECO:0000256" key="1">
    <source>
        <dbReference type="SAM" id="Phobius"/>
    </source>
</evidence>
<accession>A0A9P8GR27</accession>
<keyword evidence="1" id="KW-0812">Transmembrane</keyword>
<sequence length="89" mass="9353">MVGDPDAVKMDVMLLALVAVTELLVLVEVVIGVVRLDEIVEAGVLVLETALLVAVCVLSELVSEAMLVSDAEESALFAVEDVEADRDDG</sequence>